<dbReference type="InterPro" id="IPR003918">
    <property type="entry name" value="NADH_UbQ_OxRdtase"/>
</dbReference>
<dbReference type="PANTHER" id="PTHR42682:SF5">
    <property type="entry name" value="HYDROGENASE-4 COMPONENT F"/>
    <property type="match status" value="1"/>
</dbReference>
<keyword evidence="3 7" id="KW-0812">Transmembrane</keyword>
<gene>
    <name evidence="10" type="ORF">QWZ14_17170</name>
</gene>
<evidence type="ECO:0000256" key="6">
    <source>
        <dbReference type="ARBA" id="ARBA00023136"/>
    </source>
</evidence>
<dbReference type="PANTHER" id="PTHR42682">
    <property type="entry name" value="HYDROGENASE-4 COMPONENT F"/>
    <property type="match status" value="1"/>
</dbReference>
<dbReference type="InterPro" id="IPR001750">
    <property type="entry name" value="ND/Mrp_TM"/>
</dbReference>
<proteinExistence type="predicted"/>
<dbReference type="PRINTS" id="PR01437">
    <property type="entry name" value="NUOXDRDTASE4"/>
</dbReference>
<evidence type="ECO:0000256" key="5">
    <source>
        <dbReference type="ARBA" id="ARBA00023002"/>
    </source>
</evidence>
<feature type="transmembrane region" description="Helical" evidence="8">
    <location>
        <begin position="242"/>
        <end position="261"/>
    </location>
</feature>
<name>A0ABT8A8Y6_9PROT</name>
<evidence type="ECO:0000256" key="7">
    <source>
        <dbReference type="RuleBase" id="RU000320"/>
    </source>
</evidence>
<feature type="transmembrane region" description="Helical" evidence="8">
    <location>
        <begin position="373"/>
        <end position="395"/>
    </location>
</feature>
<comment type="caution">
    <text evidence="10">The sequence shown here is derived from an EMBL/GenBank/DDBJ whole genome shotgun (WGS) entry which is preliminary data.</text>
</comment>
<organism evidence="10 11">
    <name type="scientific">Paeniroseomonas aquatica</name>
    <dbReference type="NCBI Taxonomy" id="373043"/>
    <lineage>
        <taxon>Bacteria</taxon>
        <taxon>Pseudomonadati</taxon>
        <taxon>Pseudomonadota</taxon>
        <taxon>Alphaproteobacteria</taxon>
        <taxon>Acetobacterales</taxon>
        <taxon>Acetobacteraceae</taxon>
        <taxon>Paeniroseomonas</taxon>
    </lineage>
</organism>
<feature type="transmembrane region" description="Helical" evidence="8">
    <location>
        <begin position="459"/>
        <end position="487"/>
    </location>
</feature>
<keyword evidence="5" id="KW-0560">Oxidoreductase</keyword>
<feature type="domain" description="NADH:quinone oxidoreductase/Mrp antiporter transmembrane" evidence="9">
    <location>
        <begin position="123"/>
        <end position="415"/>
    </location>
</feature>
<feature type="transmembrane region" description="Helical" evidence="8">
    <location>
        <begin position="407"/>
        <end position="425"/>
    </location>
</feature>
<feature type="transmembrane region" description="Helical" evidence="8">
    <location>
        <begin position="37"/>
        <end position="56"/>
    </location>
</feature>
<keyword evidence="11" id="KW-1185">Reference proteome</keyword>
<keyword evidence="4 8" id="KW-1133">Transmembrane helix</keyword>
<sequence length="489" mass="50488">MLPEVSPLDFPLPWAVVFLPWLGALLLGFLPRERPAALANVGVSAASFLLALALVWHPGGVQGWTQVDALNTPLVVLSFLIGLTTAVFSCGAVAAERFDAPRLRAYHVAFQVFMGAQALALLADNMGVMWVAIEIATMASVLMVAVHGTPPAIEAAWKLFILCGVGIALALLGTIILYLAAQPFVGHGDDGLSWTVLMGLAARADPGVLNLAFVFLLVGYGTKAGLVPLHSWLPDAEAEGPIAISAVLSGLLLNAALHAVLRAKAIVGAHADAVAPGRFLLALGLASLLLAAFALWRRRDARRFFAWSSIEHMGVAAIAFGLGGPAGNLAGLVHMLGHSLCKSAVFFGLGHAVQLRGSQKIADIAGLCTSHPALGWGLAVGIAAVAGLPPFALFASEFLLLVEIAGHYAWLVLPVGFGLLTATAAKIHTLQALCLGAPTPDAAAPAAGRFEEWFTLGPLWLHLVLALLLGVALPGPLAGMLGVAAGIPG</sequence>
<evidence type="ECO:0000313" key="11">
    <source>
        <dbReference type="Proteomes" id="UP001529369"/>
    </source>
</evidence>
<feature type="transmembrane region" description="Helical" evidence="8">
    <location>
        <begin position="12"/>
        <end position="30"/>
    </location>
</feature>
<protein>
    <submittedName>
        <fullName evidence="10">Proton-conducting transporter membrane subunit</fullName>
    </submittedName>
</protein>
<dbReference type="Pfam" id="PF00361">
    <property type="entry name" value="Proton_antipo_M"/>
    <property type="match status" value="1"/>
</dbReference>
<keyword evidence="2" id="KW-1003">Cell membrane</keyword>
<reference evidence="11" key="1">
    <citation type="journal article" date="2019" name="Int. J. Syst. Evol. Microbiol.">
        <title>The Global Catalogue of Microorganisms (GCM) 10K type strain sequencing project: providing services to taxonomists for standard genome sequencing and annotation.</title>
        <authorList>
            <consortium name="The Broad Institute Genomics Platform"/>
            <consortium name="The Broad Institute Genome Sequencing Center for Infectious Disease"/>
            <person name="Wu L."/>
            <person name="Ma J."/>
        </authorList>
    </citation>
    <scope>NUCLEOTIDE SEQUENCE [LARGE SCALE GENOMIC DNA]</scope>
    <source>
        <strain evidence="11">CECT 7131</strain>
    </source>
</reference>
<comment type="subcellular location">
    <subcellularLocation>
        <location evidence="1">Cell membrane</location>
        <topology evidence="1">Multi-pass membrane protein</topology>
    </subcellularLocation>
    <subcellularLocation>
        <location evidence="7">Membrane</location>
        <topology evidence="7">Multi-pass membrane protein</topology>
    </subcellularLocation>
</comment>
<dbReference type="RefSeq" id="WP_290317998.1">
    <property type="nucleotide sequence ID" value="NZ_JAUFPN010000165.1"/>
</dbReference>
<dbReference type="Proteomes" id="UP001529369">
    <property type="component" value="Unassembled WGS sequence"/>
</dbReference>
<accession>A0ABT8A8Y6</accession>
<feature type="transmembrane region" description="Helical" evidence="8">
    <location>
        <begin position="273"/>
        <end position="295"/>
    </location>
</feature>
<evidence type="ECO:0000256" key="4">
    <source>
        <dbReference type="ARBA" id="ARBA00022989"/>
    </source>
</evidence>
<feature type="transmembrane region" description="Helical" evidence="8">
    <location>
        <begin position="129"/>
        <end position="147"/>
    </location>
</feature>
<feature type="transmembrane region" description="Helical" evidence="8">
    <location>
        <begin position="106"/>
        <end position="123"/>
    </location>
</feature>
<feature type="transmembrane region" description="Helical" evidence="8">
    <location>
        <begin position="159"/>
        <end position="180"/>
    </location>
</feature>
<dbReference type="InterPro" id="IPR052175">
    <property type="entry name" value="ComplexI-like_HydComp"/>
</dbReference>
<evidence type="ECO:0000256" key="3">
    <source>
        <dbReference type="ARBA" id="ARBA00022692"/>
    </source>
</evidence>
<feature type="transmembrane region" description="Helical" evidence="8">
    <location>
        <begin position="76"/>
        <end position="94"/>
    </location>
</feature>
<keyword evidence="6 8" id="KW-0472">Membrane</keyword>
<evidence type="ECO:0000256" key="2">
    <source>
        <dbReference type="ARBA" id="ARBA00022475"/>
    </source>
</evidence>
<evidence type="ECO:0000259" key="9">
    <source>
        <dbReference type="Pfam" id="PF00361"/>
    </source>
</evidence>
<dbReference type="EMBL" id="JAUFPN010000165">
    <property type="protein sequence ID" value="MDN3566103.1"/>
    <property type="molecule type" value="Genomic_DNA"/>
</dbReference>
<evidence type="ECO:0000313" key="10">
    <source>
        <dbReference type="EMBL" id="MDN3566103.1"/>
    </source>
</evidence>
<evidence type="ECO:0000256" key="1">
    <source>
        <dbReference type="ARBA" id="ARBA00004651"/>
    </source>
</evidence>
<evidence type="ECO:0000256" key="8">
    <source>
        <dbReference type="SAM" id="Phobius"/>
    </source>
</evidence>